<dbReference type="AlphaFoldDB" id="A0A1Y2AGC5"/>
<evidence type="ECO:0000256" key="1">
    <source>
        <dbReference type="SAM" id="MobiDB-lite"/>
    </source>
</evidence>
<reference evidence="2 3" key="1">
    <citation type="submission" date="2016-07" db="EMBL/GenBank/DDBJ databases">
        <title>Pervasive Adenine N6-methylation of Active Genes in Fungi.</title>
        <authorList>
            <consortium name="DOE Joint Genome Institute"/>
            <person name="Mondo S.J."/>
            <person name="Dannebaum R.O."/>
            <person name="Kuo R.C."/>
            <person name="Labutti K."/>
            <person name="Haridas S."/>
            <person name="Kuo A."/>
            <person name="Salamov A."/>
            <person name="Ahrendt S.R."/>
            <person name="Lipzen A."/>
            <person name="Sullivan W."/>
            <person name="Andreopoulos W.B."/>
            <person name="Clum A."/>
            <person name="Lindquist E."/>
            <person name="Daum C."/>
            <person name="Ramamoorthy G.K."/>
            <person name="Gryganskyi A."/>
            <person name="Culley D."/>
            <person name="Magnuson J.K."/>
            <person name="James T.Y."/>
            <person name="O'Malley M.A."/>
            <person name="Stajich J.E."/>
            <person name="Spatafora J.W."/>
            <person name="Visel A."/>
            <person name="Grigoriev I.V."/>
        </authorList>
    </citation>
    <scope>NUCLEOTIDE SEQUENCE [LARGE SCALE GENOMIC DNA]</scope>
    <source>
        <strain evidence="2 3">68-887.2</strain>
    </source>
</reference>
<sequence>MATVLSSQGGASTSTHLTTQNELTQYLLMLESDFNVRQPPTAIKYKIKEAEELPEALAGELASWERRLKLSEQSGQLDLSEPRLLVFEKCLQDFQSLDANLRPENAWYPTLLILFAEIFSDPRVKTSTLQKATHKDVFRILQIPYSLSRVIPDFSIGLKRTAIQVIPSAQRAAEAAYSGDVAIFAYSLSSHENIEILYNLPHVFYRLPDAYSEVWYPWILGELKAALGPPGKGRLQNLTACMLSLDIVFNLAQKARSADPDSFRHPTATLHKVYGIQSGFGGGIYEIIVMEAHTKTKAQAASQMEGGQQTSSSESAASGNQQSEAVDLEPSGELVITGYTWTDIWLGDIRKPKDLLVFVQILQHLAAQVNERLDLIGNWLYCLRSRDPPLFQAASWRRKRIDENEENEGDASQSPSGSKRGGKSVTRGGRGRGGGPTTWQARHSDAGSVLNLGLKQGLVGDVASTDHVTKTMEWMSRCANEADMKCM</sequence>
<evidence type="ECO:0000313" key="2">
    <source>
        <dbReference type="EMBL" id="ORY21643.1"/>
    </source>
</evidence>
<comment type="caution">
    <text evidence="2">The sequence shown here is derived from an EMBL/GenBank/DDBJ whole genome shotgun (WGS) entry which is preliminary data.</text>
</comment>
<dbReference type="EMBL" id="MCFC01000107">
    <property type="protein sequence ID" value="ORY21643.1"/>
    <property type="molecule type" value="Genomic_DNA"/>
</dbReference>
<dbReference type="InParanoid" id="A0A1Y2AGC5"/>
<dbReference type="Proteomes" id="UP000193986">
    <property type="component" value="Unassembled WGS sequence"/>
</dbReference>
<accession>A0A1Y2AGC5</accession>
<name>A0A1Y2AGC5_9TREE</name>
<feature type="region of interest" description="Disordered" evidence="1">
    <location>
        <begin position="402"/>
        <end position="442"/>
    </location>
</feature>
<proteinExistence type="predicted"/>
<dbReference type="OrthoDB" id="2596387at2759"/>
<gene>
    <name evidence="2" type="ORF">BCR39DRAFT_553203</name>
</gene>
<feature type="region of interest" description="Disordered" evidence="1">
    <location>
        <begin position="299"/>
        <end position="328"/>
    </location>
</feature>
<feature type="compositionally biased region" description="Polar residues" evidence="1">
    <location>
        <begin position="299"/>
        <end position="324"/>
    </location>
</feature>
<organism evidence="2 3">
    <name type="scientific">Naematelia encephala</name>
    <dbReference type="NCBI Taxonomy" id="71784"/>
    <lineage>
        <taxon>Eukaryota</taxon>
        <taxon>Fungi</taxon>
        <taxon>Dikarya</taxon>
        <taxon>Basidiomycota</taxon>
        <taxon>Agaricomycotina</taxon>
        <taxon>Tremellomycetes</taxon>
        <taxon>Tremellales</taxon>
        <taxon>Naemateliaceae</taxon>
        <taxon>Naematelia</taxon>
    </lineage>
</organism>
<protein>
    <submittedName>
        <fullName evidence="2">Uncharacterized protein</fullName>
    </submittedName>
</protein>
<keyword evidence="3" id="KW-1185">Reference proteome</keyword>
<evidence type="ECO:0000313" key="3">
    <source>
        <dbReference type="Proteomes" id="UP000193986"/>
    </source>
</evidence>